<evidence type="ECO:0000256" key="1">
    <source>
        <dbReference type="ARBA" id="ARBA00022679"/>
    </source>
</evidence>
<dbReference type="Pfam" id="PF00534">
    <property type="entry name" value="Glycos_transf_1"/>
    <property type="match status" value="1"/>
</dbReference>
<dbReference type="InterPro" id="IPR001296">
    <property type="entry name" value="Glyco_trans_1"/>
</dbReference>
<evidence type="ECO:0000259" key="2">
    <source>
        <dbReference type="Pfam" id="PF00534"/>
    </source>
</evidence>
<proteinExistence type="predicted"/>
<dbReference type="Gene3D" id="3.40.50.2000">
    <property type="entry name" value="Glycogen Phosphorylase B"/>
    <property type="match status" value="2"/>
</dbReference>
<name>A0A8F9TZT8_9BACT</name>
<sequence>MRLLLIGNFPPDRQESMLRFGTLLETALRARGQSVTTWCPAPALVRLLPRYRYNGFAKLCGYFDKFVVFPRLVRRRLASARERGRLPDLVHIVDHANAVYSPLFRGLPHLATCHDLLQIRAARGEFPAHRLTARGCRYQEWILRSIAQLPHAACISSQTAADVVRLAHLPPASLSVIFNGLNFPFAPVPAEEARAALGGLLQARQLPATSLNPDGGGYLLNIGGGQWYKNRAGLLAIYAALRPLLPHPPRLVFVGKPLNAELAATVRDLGLSAHVLQLGSVDGPQLRALYSQAEGLLFPSLHEGFGWPIVEAQACGCPVFTSNRAPMTEVGGDAASYVDPLEPAAAAAHIAATWPQRATLRTRGLARAPLFDPTVMVDHYLALYRRLTAAAAAKP</sequence>
<dbReference type="GO" id="GO:0009103">
    <property type="term" value="P:lipopolysaccharide biosynthetic process"/>
    <property type="evidence" value="ECO:0007669"/>
    <property type="project" value="TreeGrafter"/>
</dbReference>
<feature type="domain" description="Glycosyltransferase subfamily 4-like N-terminal" evidence="3">
    <location>
        <begin position="26"/>
        <end position="182"/>
    </location>
</feature>
<dbReference type="Proteomes" id="UP000825051">
    <property type="component" value="Chromosome"/>
</dbReference>
<dbReference type="SUPFAM" id="SSF53756">
    <property type="entry name" value="UDP-Glycosyltransferase/glycogen phosphorylase"/>
    <property type="match status" value="1"/>
</dbReference>
<keyword evidence="5" id="KW-1185">Reference proteome</keyword>
<dbReference type="InterPro" id="IPR028098">
    <property type="entry name" value="Glyco_trans_4-like_N"/>
</dbReference>
<evidence type="ECO:0000313" key="4">
    <source>
        <dbReference type="EMBL" id="QYM80778.1"/>
    </source>
</evidence>
<dbReference type="Pfam" id="PF13439">
    <property type="entry name" value="Glyco_transf_4"/>
    <property type="match status" value="1"/>
</dbReference>
<accession>A0A8F9TZT8</accession>
<dbReference type="AlphaFoldDB" id="A0A8F9TZT8"/>
<protein>
    <submittedName>
        <fullName evidence="4">Glycosyltransferase family 4 protein</fullName>
    </submittedName>
</protein>
<keyword evidence="1" id="KW-0808">Transferase</keyword>
<evidence type="ECO:0000259" key="3">
    <source>
        <dbReference type="Pfam" id="PF13439"/>
    </source>
</evidence>
<dbReference type="EMBL" id="CP080507">
    <property type="protein sequence ID" value="QYM80778.1"/>
    <property type="molecule type" value="Genomic_DNA"/>
</dbReference>
<evidence type="ECO:0000313" key="5">
    <source>
        <dbReference type="Proteomes" id="UP000825051"/>
    </source>
</evidence>
<dbReference type="PANTHER" id="PTHR46401">
    <property type="entry name" value="GLYCOSYLTRANSFERASE WBBK-RELATED"/>
    <property type="match status" value="1"/>
</dbReference>
<gene>
    <name evidence="4" type="ORF">K0B96_06930</name>
</gene>
<dbReference type="CDD" id="cd03809">
    <property type="entry name" value="GT4_MtfB-like"/>
    <property type="match status" value="1"/>
</dbReference>
<feature type="domain" description="Glycosyl transferase family 1" evidence="2">
    <location>
        <begin position="210"/>
        <end position="351"/>
    </location>
</feature>
<reference evidence="4" key="1">
    <citation type="submission" date="2021-08" db="EMBL/GenBank/DDBJ databases">
        <title>Genome of a novel bacterium of the phylum Verrucomicrobia, Oleiharenicola sp. KSB-15.</title>
        <authorList>
            <person name="Chung J.-H."/>
            <person name="Ahn J.-H."/>
            <person name="Yoon Y."/>
            <person name="Kim D.-Y."/>
            <person name="An S.-H."/>
            <person name="Park I."/>
            <person name="Yeon J."/>
        </authorList>
    </citation>
    <scope>NUCLEOTIDE SEQUENCE</scope>
    <source>
        <strain evidence="4">KSB-15</strain>
    </source>
</reference>
<organism evidence="4 5">
    <name type="scientific">Horticoccus luteus</name>
    <dbReference type="NCBI Taxonomy" id="2862869"/>
    <lineage>
        <taxon>Bacteria</taxon>
        <taxon>Pseudomonadati</taxon>
        <taxon>Verrucomicrobiota</taxon>
        <taxon>Opitutia</taxon>
        <taxon>Opitutales</taxon>
        <taxon>Opitutaceae</taxon>
        <taxon>Horticoccus</taxon>
    </lineage>
</organism>
<dbReference type="PANTHER" id="PTHR46401:SF2">
    <property type="entry name" value="GLYCOSYLTRANSFERASE WBBK-RELATED"/>
    <property type="match status" value="1"/>
</dbReference>
<dbReference type="GO" id="GO:0016757">
    <property type="term" value="F:glycosyltransferase activity"/>
    <property type="evidence" value="ECO:0007669"/>
    <property type="project" value="InterPro"/>
</dbReference>
<dbReference type="KEGG" id="ole:K0B96_06930"/>